<reference evidence="1 2" key="1">
    <citation type="journal article" date="2014" name="Genome Announc.">
        <title>Draft Genome Sequence of Lysobacter capsici AZ78, a Bacterium Antagonistic to Plant-Pathogenic Oomycetes.</title>
        <authorList>
            <person name="Puopolo G."/>
            <person name="Sonego P."/>
            <person name="Engelen K."/>
            <person name="Pertot I."/>
        </authorList>
    </citation>
    <scope>NUCLEOTIDE SEQUENCE [LARGE SCALE GENOMIC DNA]</scope>
    <source>
        <strain evidence="1 2">AZ78</strain>
    </source>
</reference>
<gene>
    <name evidence="1" type="ORF">AZ78_3551</name>
</gene>
<sequence length="144" mass="15652">MNQQAYPHAKDFGWIASDDHGNVGIFITAGEGPIASAALNGEFFPVVEVEPRVLGMSVRDREGVRMLVKVPRPDSYIDLASRGLYVYDWTDISRGSGHLDAYELMAIPAAAIRCDELPEELATVARSVRLTGVRFGVDTTISVG</sequence>
<name>A0A108UBF7_9GAMM</name>
<proteinExistence type="predicted"/>
<dbReference type="OrthoDB" id="7192539at2"/>
<dbReference type="Proteomes" id="UP000023435">
    <property type="component" value="Unassembled WGS sequence"/>
</dbReference>
<dbReference type="EMBL" id="JAJA02000001">
    <property type="protein sequence ID" value="KWS05997.1"/>
    <property type="molecule type" value="Genomic_DNA"/>
</dbReference>
<evidence type="ECO:0000313" key="2">
    <source>
        <dbReference type="Proteomes" id="UP000023435"/>
    </source>
</evidence>
<accession>A0A108UBF7</accession>
<protein>
    <submittedName>
        <fullName evidence="1">Uncharacterized protein</fullName>
    </submittedName>
</protein>
<keyword evidence="2" id="KW-1185">Reference proteome</keyword>
<dbReference type="AlphaFoldDB" id="A0A108UBF7"/>
<dbReference type="RefSeq" id="WP_036110147.1">
    <property type="nucleotide sequence ID" value="NZ_JAJA02000001.1"/>
</dbReference>
<organism evidence="1 2">
    <name type="scientific">Lysobacter capsici AZ78</name>
    <dbReference type="NCBI Taxonomy" id="1444315"/>
    <lineage>
        <taxon>Bacteria</taxon>
        <taxon>Pseudomonadati</taxon>
        <taxon>Pseudomonadota</taxon>
        <taxon>Gammaproteobacteria</taxon>
        <taxon>Lysobacterales</taxon>
        <taxon>Lysobacteraceae</taxon>
        <taxon>Lysobacter</taxon>
    </lineage>
</organism>
<evidence type="ECO:0000313" key="1">
    <source>
        <dbReference type="EMBL" id="KWS05997.1"/>
    </source>
</evidence>
<comment type="caution">
    <text evidence="1">The sequence shown here is derived from an EMBL/GenBank/DDBJ whole genome shotgun (WGS) entry which is preliminary data.</text>
</comment>